<sequence>MKMTKTTKKNILKMNFTELENWWQDYKDGMASWGGYLTSPYPGLLATWYAECVVDYSKVKNKKDLSPYDQAMPASELNILAAERHLKDLERQGTDEFPWIFDEEKGHRPIRFIEKKCKPSKGDFGQLVLQPWQHFVIGSIYGWVHKDTGIRRFREAVDFIGRKNGKTTKVSGLANYMLGEDDENGANIYILANSQKQSNILFEESAAMVKASPYLSKRFKPMARVIKFPKKNCTMVAMSAEKKKDGENLHFGCFDEVHDFKDYVLINVMKRSRAMRKQPLIMYITTAGTVLDGPLMDMYDQGKECLEKYDDNLDERTFYYLAQIDNFKEADNPEMWIKANPNICLMDMVSMITDYKKDRKNPQELADWITKQFNLFSDIDELSFVDMTTINKNNKEIDFEAIKGKECVAGYDLSETEDFTAADLEFPLYESGEVVVLCHSWISQKRYDKDNNKARLDQWIKQGDLTITPGDYVDYQYVYEWFVEQSKIYKIIQINYDRRNALVLNQLLTGYGFKMEETIQGFTTLGGPMKHFKELLLDGKVIFNNSKIYRWYLSNVKLVKDRNQNWMPTKQSKNRKIDGLAATLNSHTKVVELLVKPQGTGNVGFMSMKDIMRGGD</sequence>
<accession>A0A7Z8CWB7</accession>
<dbReference type="Gene3D" id="3.40.50.300">
    <property type="entry name" value="P-loop containing nucleotide triphosphate hydrolases"/>
    <property type="match status" value="1"/>
</dbReference>
<dbReference type="InterPro" id="IPR046461">
    <property type="entry name" value="TerL_ATPase"/>
</dbReference>
<name>A0A7Z8CWB7_CARDV</name>
<gene>
    <name evidence="3" type="ORF">CKN69_11700</name>
</gene>
<dbReference type="AlphaFoldDB" id="A0A7Z8CWB7"/>
<feature type="domain" description="Terminase large subunit-like ATPase" evidence="1">
    <location>
        <begin position="131"/>
        <end position="301"/>
    </location>
</feature>
<protein>
    <submittedName>
        <fullName evidence="3">Terminase</fullName>
    </submittedName>
</protein>
<dbReference type="GO" id="GO:0004519">
    <property type="term" value="F:endonuclease activity"/>
    <property type="evidence" value="ECO:0007669"/>
    <property type="project" value="InterPro"/>
</dbReference>
<reference evidence="3 4" key="1">
    <citation type="journal article" date="2018" name="Int. J. Food Microbiol.">
        <title>Growth of Carnobacterium spp. isolated from chilled vacuum-packaged meat under relevant acidic conditions.</title>
        <authorList>
            <person name="Zhang P."/>
            <person name="Badoni M."/>
            <person name="Ganzle M."/>
            <person name="Yang X."/>
        </authorList>
    </citation>
    <scope>NUCLEOTIDE SEQUENCE [LARGE SCALE GENOMIC DNA]</scope>
    <source>
        <strain evidence="3 4">B2</strain>
    </source>
</reference>
<comment type="caution">
    <text evidence="3">The sequence shown here is derived from an EMBL/GenBank/DDBJ whole genome shotgun (WGS) entry which is preliminary data.</text>
</comment>
<dbReference type="PANTHER" id="PTHR41287">
    <property type="match status" value="1"/>
</dbReference>
<evidence type="ECO:0000313" key="3">
    <source>
        <dbReference type="EMBL" id="TFJ23566.1"/>
    </source>
</evidence>
<dbReference type="Pfam" id="PF20441">
    <property type="entry name" value="TerL_nuclease"/>
    <property type="match status" value="1"/>
</dbReference>
<evidence type="ECO:0000259" key="2">
    <source>
        <dbReference type="Pfam" id="PF20441"/>
    </source>
</evidence>
<feature type="domain" description="Terminase large subunit-like endonuclease" evidence="2">
    <location>
        <begin position="315"/>
        <end position="589"/>
    </location>
</feature>
<dbReference type="InterPro" id="IPR005021">
    <property type="entry name" value="Terminase_largesu-like"/>
</dbReference>
<dbReference type="PANTHER" id="PTHR41287:SF1">
    <property type="entry name" value="PROTEIN YMFN"/>
    <property type="match status" value="1"/>
</dbReference>
<dbReference type="EMBL" id="NRPP01000018">
    <property type="protein sequence ID" value="TFJ23566.1"/>
    <property type="molecule type" value="Genomic_DNA"/>
</dbReference>
<dbReference type="InterPro" id="IPR027417">
    <property type="entry name" value="P-loop_NTPase"/>
</dbReference>
<organism evidence="3 4">
    <name type="scientific">Carnobacterium divergens</name>
    <name type="common">Lactobacillus divergens</name>
    <dbReference type="NCBI Taxonomy" id="2748"/>
    <lineage>
        <taxon>Bacteria</taxon>
        <taxon>Bacillati</taxon>
        <taxon>Bacillota</taxon>
        <taxon>Bacilli</taxon>
        <taxon>Lactobacillales</taxon>
        <taxon>Carnobacteriaceae</taxon>
        <taxon>Carnobacterium</taxon>
    </lineage>
</organism>
<evidence type="ECO:0000259" key="1">
    <source>
        <dbReference type="Pfam" id="PF03354"/>
    </source>
</evidence>
<dbReference type="InterPro" id="IPR046462">
    <property type="entry name" value="TerL_nuclease"/>
</dbReference>
<proteinExistence type="predicted"/>
<dbReference type="Pfam" id="PF03354">
    <property type="entry name" value="TerL_ATPase"/>
    <property type="match status" value="1"/>
</dbReference>
<dbReference type="Proteomes" id="UP000297938">
    <property type="component" value="Unassembled WGS sequence"/>
</dbReference>
<evidence type="ECO:0000313" key="4">
    <source>
        <dbReference type="Proteomes" id="UP000297938"/>
    </source>
</evidence>